<dbReference type="EMBL" id="CM056742">
    <property type="protein sequence ID" value="KAJ8680083.1"/>
    <property type="molecule type" value="Genomic_DNA"/>
</dbReference>
<keyword evidence="2" id="KW-1185">Reference proteome</keyword>
<name>A0ACC2PAG8_9HYME</name>
<proteinExistence type="predicted"/>
<dbReference type="Proteomes" id="UP001239111">
    <property type="component" value="Chromosome 2"/>
</dbReference>
<reference evidence="1" key="1">
    <citation type="submission" date="2023-04" db="EMBL/GenBank/DDBJ databases">
        <title>A chromosome-level genome assembly of the parasitoid wasp Eretmocerus hayati.</title>
        <authorList>
            <person name="Zhong Y."/>
            <person name="Liu S."/>
            <person name="Liu Y."/>
        </authorList>
    </citation>
    <scope>NUCLEOTIDE SEQUENCE</scope>
    <source>
        <strain evidence="1">ZJU_SS_LIU_2023</strain>
    </source>
</reference>
<evidence type="ECO:0000313" key="1">
    <source>
        <dbReference type="EMBL" id="KAJ8680083.1"/>
    </source>
</evidence>
<comment type="caution">
    <text evidence="1">The sequence shown here is derived from an EMBL/GenBank/DDBJ whole genome shotgun (WGS) entry which is preliminary data.</text>
</comment>
<organism evidence="1 2">
    <name type="scientific">Eretmocerus hayati</name>
    <dbReference type="NCBI Taxonomy" id="131215"/>
    <lineage>
        <taxon>Eukaryota</taxon>
        <taxon>Metazoa</taxon>
        <taxon>Ecdysozoa</taxon>
        <taxon>Arthropoda</taxon>
        <taxon>Hexapoda</taxon>
        <taxon>Insecta</taxon>
        <taxon>Pterygota</taxon>
        <taxon>Neoptera</taxon>
        <taxon>Endopterygota</taxon>
        <taxon>Hymenoptera</taxon>
        <taxon>Apocrita</taxon>
        <taxon>Proctotrupomorpha</taxon>
        <taxon>Chalcidoidea</taxon>
        <taxon>Aphelinidae</taxon>
        <taxon>Aphelininae</taxon>
        <taxon>Eretmocerus</taxon>
    </lineage>
</organism>
<protein>
    <submittedName>
        <fullName evidence="1">Uncharacterized protein</fullName>
    </submittedName>
</protein>
<gene>
    <name evidence="1" type="ORF">QAD02_015870</name>
</gene>
<sequence length="189" mass="21510">MLKYAAVSGFMCGLPDKIKSAILTKERFVNLGDAINLATRLKHVTESSMKKNLIVAEPGIQTIFTNKVHTITETRRCHTCQEPDHLMRNCPNKKLIKPSKVKKEAYPKDACTFRKFRGHTGENCRFNEKSKNFLKCNSCTKAGHLEEDCRLKEKLKREVENNDTKNLKNAQQQGQELSNVLTSVQTKSL</sequence>
<accession>A0ACC2PAG8</accession>
<evidence type="ECO:0000313" key="2">
    <source>
        <dbReference type="Proteomes" id="UP001239111"/>
    </source>
</evidence>